<organism evidence="2 3">
    <name type="scientific">Mycoplasmopsis phocirhinis</name>
    <dbReference type="NCBI Taxonomy" id="142650"/>
    <lineage>
        <taxon>Bacteria</taxon>
        <taxon>Bacillati</taxon>
        <taxon>Mycoplasmatota</taxon>
        <taxon>Mycoplasmoidales</taxon>
        <taxon>Metamycoplasmataceae</taxon>
        <taxon>Mycoplasmopsis</taxon>
    </lineage>
</organism>
<accession>A0A4P6MS41</accession>
<dbReference type="KEGG" id="mphi:EG856_00830"/>
<name>A0A4P6MS41_9BACT</name>
<proteinExistence type="predicted"/>
<dbReference type="OrthoDB" id="397987at2"/>
<keyword evidence="3" id="KW-1185">Reference proteome</keyword>
<evidence type="ECO:0000256" key="1">
    <source>
        <dbReference type="SAM" id="MobiDB-lite"/>
    </source>
</evidence>
<dbReference type="EMBL" id="CP034841">
    <property type="protein sequence ID" value="QBF34474.1"/>
    <property type="molecule type" value="Genomic_DNA"/>
</dbReference>
<feature type="region of interest" description="Disordered" evidence="1">
    <location>
        <begin position="1"/>
        <end position="26"/>
    </location>
</feature>
<gene>
    <name evidence="2" type="ORF">EG856_00830</name>
</gene>
<reference evidence="2 3" key="1">
    <citation type="submission" date="2019-01" db="EMBL/GenBank/DDBJ databases">
        <title>Complete sequence and annotation of the Mycoplasma phocirhinis strain 852T genome.</title>
        <authorList>
            <person name="Frasca S.Jr."/>
            <person name="Kutish G.F."/>
            <person name="Castellanos Gell J."/>
            <person name="Michaels D.L."/>
            <person name="Brown D.R."/>
        </authorList>
    </citation>
    <scope>NUCLEOTIDE SEQUENCE [LARGE SCALE GENOMIC DNA]</scope>
    <source>
        <strain evidence="2 3">852</strain>
    </source>
</reference>
<dbReference type="RefSeq" id="WP_130429252.1">
    <property type="nucleotide sequence ID" value="NZ_CP034841.1"/>
</dbReference>
<evidence type="ECO:0000313" key="3">
    <source>
        <dbReference type="Proteomes" id="UP000289326"/>
    </source>
</evidence>
<sequence>MKDKLLTKKDKDRKPDSGRPRKEPNFDWDIFDRNDLIEIAKRYYEITNEKPKKKKRKLKI</sequence>
<protein>
    <submittedName>
        <fullName evidence="2">Uncharacterized protein</fullName>
    </submittedName>
</protein>
<evidence type="ECO:0000313" key="2">
    <source>
        <dbReference type="EMBL" id="QBF34474.1"/>
    </source>
</evidence>
<dbReference type="AlphaFoldDB" id="A0A4P6MS41"/>
<dbReference type="Proteomes" id="UP000289326">
    <property type="component" value="Chromosome"/>
</dbReference>